<keyword evidence="2" id="KW-0732">Signal</keyword>
<feature type="chain" id="PRO_5006617981" description="Secreted protein" evidence="2">
    <location>
        <begin position="21"/>
        <end position="89"/>
    </location>
</feature>
<reference evidence="3 4" key="1">
    <citation type="journal article" date="2015" name="Sci. Rep.">
        <title>The power of single molecule real-time sequencing technology in the de novo assembly of a eukaryotic genome.</title>
        <authorList>
            <person name="Sakai H."/>
            <person name="Naito K."/>
            <person name="Ogiso-Tanaka E."/>
            <person name="Takahashi Y."/>
            <person name="Iseki K."/>
            <person name="Muto C."/>
            <person name="Satou K."/>
            <person name="Teruya K."/>
            <person name="Shiroma A."/>
            <person name="Shimoji M."/>
            <person name="Hirano T."/>
            <person name="Itoh T."/>
            <person name="Kaga A."/>
            <person name="Tomooka N."/>
        </authorList>
    </citation>
    <scope>NUCLEOTIDE SEQUENCE [LARGE SCALE GENOMIC DNA]</scope>
    <source>
        <strain evidence="4">cv. Shumari</strain>
    </source>
</reference>
<dbReference type="EMBL" id="AP015039">
    <property type="protein sequence ID" value="BAT90798.1"/>
    <property type="molecule type" value="Genomic_DNA"/>
</dbReference>
<protein>
    <recommendedName>
        <fullName evidence="5">Secreted protein</fullName>
    </recommendedName>
</protein>
<sequence>MSMSLVCRFVCMRIASLSLSVMVTQPWLKDTSDMNSASLAGNKRGSCKERNQTECGPLCSVYKMTTPPQLTFLYVSSLSFFFLFLSFIS</sequence>
<dbReference type="AlphaFoldDB" id="A0A0S3SD91"/>
<dbReference type="Proteomes" id="UP000291084">
    <property type="component" value="Chromosome 6"/>
</dbReference>
<evidence type="ECO:0000256" key="2">
    <source>
        <dbReference type="SAM" id="SignalP"/>
    </source>
</evidence>
<proteinExistence type="predicted"/>
<evidence type="ECO:0000313" key="4">
    <source>
        <dbReference type="Proteomes" id="UP000291084"/>
    </source>
</evidence>
<accession>A0A0S3SD91</accession>
<name>A0A0S3SD91_PHAAN</name>
<keyword evidence="1" id="KW-0472">Membrane</keyword>
<gene>
    <name evidence="3" type="primary">Vigan.06G208400</name>
    <name evidence="3" type="ORF">VIGAN_06208400</name>
</gene>
<feature type="non-terminal residue" evidence="3">
    <location>
        <position position="89"/>
    </location>
</feature>
<evidence type="ECO:0000313" key="3">
    <source>
        <dbReference type="EMBL" id="BAT90798.1"/>
    </source>
</evidence>
<keyword evidence="1" id="KW-0812">Transmembrane</keyword>
<feature type="signal peptide" evidence="2">
    <location>
        <begin position="1"/>
        <end position="20"/>
    </location>
</feature>
<evidence type="ECO:0000256" key="1">
    <source>
        <dbReference type="SAM" id="Phobius"/>
    </source>
</evidence>
<evidence type="ECO:0008006" key="5">
    <source>
        <dbReference type="Google" id="ProtNLM"/>
    </source>
</evidence>
<keyword evidence="1" id="KW-1133">Transmembrane helix</keyword>
<keyword evidence="4" id="KW-1185">Reference proteome</keyword>
<organism evidence="3 4">
    <name type="scientific">Vigna angularis var. angularis</name>
    <dbReference type="NCBI Taxonomy" id="157739"/>
    <lineage>
        <taxon>Eukaryota</taxon>
        <taxon>Viridiplantae</taxon>
        <taxon>Streptophyta</taxon>
        <taxon>Embryophyta</taxon>
        <taxon>Tracheophyta</taxon>
        <taxon>Spermatophyta</taxon>
        <taxon>Magnoliopsida</taxon>
        <taxon>eudicotyledons</taxon>
        <taxon>Gunneridae</taxon>
        <taxon>Pentapetalae</taxon>
        <taxon>rosids</taxon>
        <taxon>fabids</taxon>
        <taxon>Fabales</taxon>
        <taxon>Fabaceae</taxon>
        <taxon>Papilionoideae</taxon>
        <taxon>50 kb inversion clade</taxon>
        <taxon>NPAAA clade</taxon>
        <taxon>indigoferoid/millettioid clade</taxon>
        <taxon>Phaseoleae</taxon>
        <taxon>Vigna</taxon>
    </lineage>
</organism>
<feature type="transmembrane region" description="Helical" evidence="1">
    <location>
        <begin position="70"/>
        <end position="88"/>
    </location>
</feature>